<reference evidence="15" key="1">
    <citation type="submission" date="2016-01" db="EMBL/GenBank/DDBJ databases">
        <authorList>
            <person name="Peeters C."/>
        </authorList>
    </citation>
    <scope>NUCLEOTIDE SEQUENCE [LARGE SCALE GENOMIC DNA]</scope>
    <source>
        <strain evidence="15">LMG 22937</strain>
    </source>
</reference>
<dbReference type="Pfam" id="PF05662">
    <property type="entry name" value="YadA_stalk"/>
    <property type="match status" value="14"/>
</dbReference>
<evidence type="ECO:0000256" key="9">
    <source>
        <dbReference type="ARBA" id="ARBA00023136"/>
    </source>
</evidence>
<dbReference type="OrthoDB" id="1632057at2"/>
<dbReference type="SUPFAM" id="SSF101967">
    <property type="entry name" value="Adhesin YadA, collagen-binding domain"/>
    <property type="match status" value="8"/>
</dbReference>
<feature type="domain" description="Trimeric autotransporter adhesin YadA-like stalk" evidence="14">
    <location>
        <begin position="1172"/>
        <end position="1212"/>
    </location>
</feature>
<dbReference type="EMBL" id="FCOL02000010">
    <property type="protein sequence ID" value="SAL51441.1"/>
    <property type="molecule type" value="Genomic_DNA"/>
</dbReference>
<feature type="domain" description="Trimeric autotransporter adhesin YadA-like stalk" evidence="14">
    <location>
        <begin position="460"/>
        <end position="480"/>
    </location>
</feature>
<evidence type="ECO:0000256" key="11">
    <source>
        <dbReference type="SAM" id="MobiDB-lite"/>
    </source>
</evidence>
<keyword evidence="10" id="KW-0998">Cell outer membrane</keyword>
<feature type="domain" description="Trimeric autotransporter adhesin YadA-like head" evidence="13">
    <location>
        <begin position="248"/>
        <end position="271"/>
    </location>
</feature>
<keyword evidence="6" id="KW-0812">Transmembrane</keyword>
<evidence type="ECO:0000256" key="4">
    <source>
        <dbReference type="ARBA" id="ARBA00022448"/>
    </source>
</evidence>
<evidence type="ECO:0000259" key="12">
    <source>
        <dbReference type="Pfam" id="PF03895"/>
    </source>
</evidence>
<proteinExistence type="inferred from homology"/>
<feature type="domain" description="Trimeric autotransporter adhesin YadA-like head" evidence="13">
    <location>
        <begin position="136"/>
        <end position="162"/>
    </location>
</feature>
<feature type="domain" description="Trimeric autotransporter adhesin YadA-like stalk" evidence="14">
    <location>
        <begin position="1059"/>
        <end position="1098"/>
    </location>
</feature>
<evidence type="ECO:0000256" key="10">
    <source>
        <dbReference type="ARBA" id="ARBA00023237"/>
    </source>
</evidence>
<keyword evidence="16" id="KW-1185">Reference proteome</keyword>
<feature type="region of interest" description="Disordered" evidence="11">
    <location>
        <begin position="1"/>
        <end position="20"/>
    </location>
</feature>
<dbReference type="Gene3D" id="2.150.10.10">
    <property type="entry name" value="Serralysin-like metalloprotease, C-terminal"/>
    <property type="match status" value="3"/>
</dbReference>
<evidence type="ECO:0000256" key="2">
    <source>
        <dbReference type="ARBA" id="ARBA00004442"/>
    </source>
</evidence>
<feature type="domain" description="Trimeric autotransporter adhesin YadA-like stalk" evidence="14">
    <location>
        <begin position="789"/>
        <end position="827"/>
    </location>
</feature>
<keyword evidence="5" id="KW-1134">Transmembrane beta strand</keyword>
<feature type="domain" description="Trimeric autotransporter adhesin YadA-like head" evidence="13">
    <location>
        <begin position="167"/>
        <end position="188"/>
    </location>
</feature>
<evidence type="ECO:0000313" key="16">
    <source>
        <dbReference type="Proteomes" id="UP000054925"/>
    </source>
</evidence>
<dbReference type="SUPFAM" id="SSF54523">
    <property type="entry name" value="Pili subunits"/>
    <property type="match status" value="1"/>
</dbReference>
<keyword evidence="7" id="KW-0732">Signal</keyword>
<feature type="domain" description="Trimeric autotransporter adhesin YadA-like head" evidence="13">
    <location>
        <begin position="952"/>
        <end position="978"/>
    </location>
</feature>
<feature type="domain" description="Trimeric autotransporter adhesin YadA-like stalk" evidence="14">
    <location>
        <begin position="844"/>
        <end position="866"/>
    </location>
</feature>
<comment type="similarity">
    <text evidence="3">Belongs to the autotransporter-2 (AT-2) (TC 1.B.40) family.</text>
</comment>
<dbReference type="Gene3D" id="3.30.1300.30">
    <property type="entry name" value="GSPII I/J protein-like"/>
    <property type="match status" value="1"/>
</dbReference>
<feature type="domain" description="Trimeric autotransporter adhesin YadA-like head" evidence="13">
    <location>
        <begin position="1114"/>
        <end position="1140"/>
    </location>
</feature>
<organism evidence="15 16">
    <name type="scientific">Caballeronia terrestris</name>
    <dbReference type="NCBI Taxonomy" id="1226301"/>
    <lineage>
        <taxon>Bacteria</taxon>
        <taxon>Pseudomonadati</taxon>
        <taxon>Pseudomonadota</taxon>
        <taxon>Betaproteobacteria</taxon>
        <taxon>Burkholderiales</taxon>
        <taxon>Burkholderiaceae</taxon>
        <taxon>Caballeronia</taxon>
    </lineage>
</organism>
<comment type="caution">
    <text evidence="15">The sequence shown here is derived from an EMBL/GenBank/DDBJ whole genome shotgun (WGS) entry which is preliminary data.</text>
</comment>
<feature type="domain" description="Trimeric autotransporter adhesin YadA-like head" evidence="13">
    <location>
        <begin position="195"/>
        <end position="219"/>
    </location>
</feature>
<feature type="domain" description="Trimeric autotransporter adhesin YadA-like stalk" evidence="14">
    <location>
        <begin position="405"/>
        <end position="425"/>
    </location>
</feature>
<feature type="domain" description="Trimeric autotransporter adhesin YadA-like stalk" evidence="14">
    <location>
        <begin position="679"/>
        <end position="700"/>
    </location>
</feature>
<feature type="compositionally biased region" description="Polar residues" evidence="11">
    <location>
        <begin position="7"/>
        <end position="20"/>
    </location>
</feature>
<feature type="domain" description="Trimeric autotransporter adhesin YadA-like stalk" evidence="14">
    <location>
        <begin position="515"/>
        <end position="535"/>
    </location>
</feature>
<dbReference type="InterPro" id="IPR005594">
    <property type="entry name" value="YadA_C"/>
</dbReference>
<evidence type="ECO:0000256" key="8">
    <source>
        <dbReference type="ARBA" id="ARBA00022927"/>
    </source>
</evidence>
<dbReference type="InterPro" id="IPR008640">
    <property type="entry name" value="Adhesin_Head_dom"/>
</dbReference>
<dbReference type="GO" id="GO:0009986">
    <property type="term" value="C:cell surface"/>
    <property type="evidence" value="ECO:0007669"/>
    <property type="project" value="UniProtKB-SubCell"/>
</dbReference>
<evidence type="ECO:0000256" key="7">
    <source>
        <dbReference type="ARBA" id="ARBA00022729"/>
    </source>
</evidence>
<dbReference type="GO" id="GO:0015031">
    <property type="term" value="P:protein transport"/>
    <property type="evidence" value="ECO:0007669"/>
    <property type="project" value="UniProtKB-KW"/>
</dbReference>
<accession>A0A158I5Q5</accession>
<evidence type="ECO:0000256" key="3">
    <source>
        <dbReference type="ARBA" id="ARBA00005848"/>
    </source>
</evidence>
<dbReference type="Pfam" id="PF05658">
    <property type="entry name" value="YadA_head"/>
    <property type="match status" value="7"/>
</dbReference>
<evidence type="ECO:0000256" key="6">
    <source>
        <dbReference type="ARBA" id="ARBA00022692"/>
    </source>
</evidence>
<sequence>MTKRKQTVASNKQASAATSDALTQALSRARVVAAGAPRGRMMLATLALVGLPHMAHADVREEAAPAAVDARLTYASQIAQALGALSMNADALVPRVRTAATEAPAPRASLTRAASSLPPAELIKSGPTDKAQQIEALGSDSIAIGLNTRANGLQAVAIGTNSISGNEDAVAIGNSAISSGVGSTAIGVSAQATIGDRALAIGNFARAGSIDSIVIGNDSIVGDKIDVLGDPIPTANAIAIGSKNAVLGADSVVLGNGNTAYGTTSFVLGSNVNVAGTNSVILGAGSDGSASNVLSIGAKGAERRIVHVAAGTVSAASTDAVNASQLHAVASSTAAALGGGTSVEADGKVSQPSFTVGDAKYADVGSALTAAANVGVKASADAVRYDGADKASVTLGGGTAGTVLSNVAQGKQDMDAVNVSQLKSTGLIDGTGNALAAVTYDDATKGKVTFGGGTSGTVLSNVAQGKQDTDAVNVSQLKSTGLIDGTGNALAAVTYDDATKGKVTFGGGTSGTVLSNVAQGKQDLDAVNVSQLKSTGLIDGTGNALAAVTYDGPTRGKVTLGGGTAGTVLANVARGEDDLDAVNVSQLKGIGLVDGAGNALSAVVYDDATKRKATLGGSAGTVLANVAQGEHDLDAVNVSQLKSAGVIDGAGNALAAVVYDDATKRKATLGGGTAGTVLSNVAQGKQDMDAVNVSQLKSTGLVDGAGNALAAVTYDDSTKGKVTLGGGTSGTVLSNVAQGKQDMDAVNVSQLKSTGLIDGTGKALAAVTYDDATKGNVTFGGGTSGTVLSNVAQAKHDTDAVNLSQLKNAGLGVDADGNATNAFVAYDDSTKGRISLGGTDGTTIANVKAGTADTDAVNVSQLKSTGLIDSTGNTLAAVTYDDATKGSVTFGGASASAPVVLRNVAAGRVEKGSTDAVNGDQLFSTMQKVDSIQNGGSLKYFATNSSLAAATATGQDALAIGGNAQASGNNAVALGANSVADRADSVSVGAKGQERQVTNVKAGTADTDAVNVSQLKNTGLIDSKGNTAAALTYDKTASGATDYASVTLGNGVEGGTTLHNVASGSLASDAVNVGQLNDALGQLNASLGKVTNASVASTAFFTADGNTSTEGAVASGTHAAAIGANAIATGANAVAVGAGANASADNSVALGSGSVANRTNSVSVGAAGGERQVTNVAAGTSGTDAVNLDQLSRATSQANSYTDERFNNTDSQIRDLDRNTRKGIAAASALNVVTPYLPGRTAVNAGVAAYRGQAALGIGVSRWNEKGNFNFNAGVSSSGGNSTIVRAGIGYVFGS</sequence>
<dbReference type="Pfam" id="PF03895">
    <property type="entry name" value="YadA_anchor"/>
    <property type="match status" value="1"/>
</dbReference>
<protein>
    <submittedName>
        <fullName evidence="15">YadA domain-containing protein</fullName>
    </submittedName>
</protein>
<feature type="domain" description="Trimeric autotransporter adhesin YadA-like stalk" evidence="14">
    <location>
        <begin position="996"/>
        <end position="1018"/>
    </location>
</feature>
<feature type="domain" description="Trimeric autotransporter adhesin YadA-like stalk" evidence="14">
    <location>
        <begin position="304"/>
        <end position="346"/>
    </location>
</feature>
<feature type="domain" description="Trimeric autotransporter adhesin YadA-like stalk" evidence="14">
    <location>
        <begin position="570"/>
        <end position="590"/>
    </location>
</feature>
<feature type="domain" description="Trimeric autotransporter adhesin YadA-like stalk" evidence="14">
    <location>
        <begin position="734"/>
        <end position="754"/>
    </location>
</feature>
<dbReference type="Gene3D" id="6.10.250.2040">
    <property type="match status" value="10"/>
</dbReference>
<evidence type="ECO:0000256" key="1">
    <source>
        <dbReference type="ARBA" id="ARBA00004241"/>
    </source>
</evidence>
<dbReference type="Gene3D" id="1.20.5.170">
    <property type="match status" value="1"/>
</dbReference>
<dbReference type="InterPro" id="IPR011049">
    <property type="entry name" value="Serralysin-like_metalloprot_C"/>
</dbReference>
<name>A0A158I5Q5_9BURK</name>
<keyword evidence="9" id="KW-0472">Membrane</keyword>
<dbReference type="InterPro" id="IPR045584">
    <property type="entry name" value="Pilin-like"/>
</dbReference>
<dbReference type="GO" id="GO:0009279">
    <property type="term" value="C:cell outer membrane"/>
    <property type="evidence" value="ECO:0007669"/>
    <property type="project" value="UniProtKB-SubCell"/>
</dbReference>
<keyword evidence="4" id="KW-0813">Transport</keyword>
<dbReference type="CDD" id="cd12820">
    <property type="entry name" value="LbR_YadA-like"/>
    <property type="match status" value="1"/>
</dbReference>
<dbReference type="InterPro" id="IPR008635">
    <property type="entry name" value="Coiled_stalk_dom"/>
</dbReference>
<feature type="domain" description="Trimeric autotransporter adhesin YadA-like C-terminal membrane anchor" evidence="12">
    <location>
        <begin position="1234"/>
        <end position="1293"/>
    </location>
</feature>
<feature type="domain" description="Trimeric autotransporter adhesin YadA-like stalk" evidence="14">
    <location>
        <begin position="624"/>
        <end position="651"/>
    </location>
</feature>
<gene>
    <name evidence="15" type="ORF">AWB67_02337</name>
</gene>
<evidence type="ECO:0000256" key="5">
    <source>
        <dbReference type="ARBA" id="ARBA00022452"/>
    </source>
</evidence>
<evidence type="ECO:0000259" key="13">
    <source>
        <dbReference type="Pfam" id="PF05658"/>
    </source>
</evidence>
<evidence type="ECO:0000313" key="15">
    <source>
        <dbReference type="EMBL" id="SAL51441.1"/>
    </source>
</evidence>
<dbReference type="Proteomes" id="UP000054925">
    <property type="component" value="Unassembled WGS sequence"/>
</dbReference>
<feature type="domain" description="Trimeric autotransporter adhesin YadA-like head" evidence="13">
    <location>
        <begin position="1142"/>
        <end position="1166"/>
    </location>
</feature>
<feature type="domain" description="Trimeric autotransporter adhesin YadA-like stalk" evidence="14">
    <location>
        <begin position="903"/>
        <end position="932"/>
    </location>
</feature>
<dbReference type="RefSeq" id="WP_087656376.1">
    <property type="nucleotide sequence ID" value="NZ_FCOL02000010.1"/>
</dbReference>
<dbReference type="Gene3D" id="2.60.40.4050">
    <property type="match status" value="1"/>
</dbReference>
<evidence type="ECO:0000259" key="14">
    <source>
        <dbReference type="Pfam" id="PF05662"/>
    </source>
</evidence>
<keyword evidence="8" id="KW-0653">Protein transport</keyword>
<comment type="subcellular location">
    <subcellularLocation>
        <location evidence="2">Cell outer membrane</location>
    </subcellularLocation>
    <subcellularLocation>
        <location evidence="1">Cell surface</location>
    </subcellularLocation>
</comment>